<dbReference type="InterPro" id="IPR008969">
    <property type="entry name" value="CarboxyPept-like_regulatory"/>
</dbReference>
<keyword evidence="3" id="KW-1133">Transmembrane helix</keyword>
<reference evidence="6 7" key="1">
    <citation type="journal article" date="2016" name="Nat. Commun.">
        <title>Thousands of microbial genomes shed light on interconnected biogeochemical processes in an aquifer system.</title>
        <authorList>
            <person name="Anantharaman K."/>
            <person name="Brown C.T."/>
            <person name="Hug L.A."/>
            <person name="Sharon I."/>
            <person name="Castelle C.J."/>
            <person name="Probst A.J."/>
            <person name="Thomas B.C."/>
            <person name="Singh A."/>
            <person name="Wilkins M.J."/>
            <person name="Karaoz U."/>
            <person name="Brodie E.L."/>
            <person name="Williams K.H."/>
            <person name="Hubbard S.S."/>
            <person name="Banfield J.F."/>
        </authorList>
    </citation>
    <scope>NUCLEOTIDE SEQUENCE [LARGE SCALE GENOMIC DNA]</scope>
</reference>
<feature type="region of interest" description="Disordered" evidence="2">
    <location>
        <begin position="501"/>
        <end position="545"/>
    </location>
</feature>
<dbReference type="PANTHER" id="PTHR13817">
    <property type="entry name" value="TITIN"/>
    <property type="match status" value="1"/>
</dbReference>
<dbReference type="PROSITE" id="PS50853">
    <property type="entry name" value="FN3"/>
    <property type="match status" value="2"/>
</dbReference>
<dbReference type="InterPro" id="IPR003961">
    <property type="entry name" value="FN3_dom"/>
</dbReference>
<proteinExistence type="predicted"/>
<evidence type="ECO:0000259" key="5">
    <source>
        <dbReference type="PROSITE" id="PS50853"/>
    </source>
</evidence>
<gene>
    <name evidence="6" type="ORF">A2304_04180</name>
</gene>
<protein>
    <recommendedName>
        <fullName evidence="5">Fibronectin type-III domain-containing protein</fullName>
    </recommendedName>
</protein>
<feature type="compositionally biased region" description="Polar residues" evidence="2">
    <location>
        <begin position="380"/>
        <end position="398"/>
    </location>
</feature>
<dbReference type="PANTHER" id="PTHR13817:SF166">
    <property type="entry name" value="NEURONAL IGCAM-RELATED"/>
    <property type="match status" value="1"/>
</dbReference>
<evidence type="ECO:0000256" key="3">
    <source>
        <dbReference type="SAM" id="Phobius"/>
    </source>
</evidence>
<sequence>MQHFTKKLWSSVSAIVLVTMLVAAVSSAATVTSANDYLTSLQASAAADHEVVFTTPSGVIEGETVTLTFASAFDTSSITEDDVDVLDEAIELTTAADCSGSEQASVVMAADMLTVTICVGDGGAIAAASEVTIRIGTNAASSGTGSNQITNPTSVGTYYVNVSGSFGDSGSIALPMLDAGSMTVTGRVTENSGGGGGGGGGGASGCGDSTAPTISSIVVSGVSADSATVGWKSSENASGSLDYGTTSSYEIGTDEDTSLVTSHSMELSSLSEGATYHFRVRSSDLCGNETISSDQTFDTLDETAPEISDVDVSLSCDTTATVSWSTDEDANSTVSYGRTSTYGSTKEDVAFETDHSLVLSGLTRDATYHFQITSDDESGNAAQTSDATFSADSDTAPSNVSGFSVTAGDGTSALSWTNPTTDVSGVRILACTGGYPDDESDTNCDVAYDGSGESYSHSGLSNGTTYYYGAFAYDTCGQFASGALGQGTPSAPEEEVLPIEEETPPVVTSPEETPAETGVEEGSAEEGVADASEEVPAGEESSEEVVAPVEIPEITVGDEERVPQGDMQFFVANRQIRLSTASSGAVGMLSSRPLRVELLTEHISKEVDRVQLVIGESAYLMALTSDESAYATDISSPGSSGTYATAVSIYYADGTTQSISTITDVEPDGYVFAVSDGQSRRVGGATISLSVNGAVTWDGSPYGQFNPIMTESIGQLGWYVPNTTYVLSAAADGYISAKTGTFSVTNNIANPVIQLEPTPAEVVPPTSISENPVTVISIVSDSIVHAVEALREVPGAEEATTVSIPVVAVITALATVVLATSFNLIPFLQYVFTSPFLFFWRRKRRAFGIVYNAVTKLPIDLATIRLYRMPDDWQGESNVVGRLIQSRVTDKGGRYFFLPDLGRYRLVASKNGFVFPSRYLSDEKDDGTFLDVYHAEPIEVTDKDAVIAANVPLDPSGEAKFHEPKAVVRVRRLRIAQQVVAVVGIVLSLIAAVIQPSVISVSMVGVQIAFYLLVRRLAAPQRPKSWGIVYDKATGRPLAHAIARVFEPKYNKLLETAVTDSKGRYTFLLGPNEYYTVYEKEGFETSVAHPIDYRTHAEPKEFSADVPLAPKEGGSSSQGSSEMTQPPTAPQPPPASV</sequence>
<evidence type="ECO:0000256" key="2">
    <source>
        <dbReference type="SAM" id="MobiDB-lite"/>
    </source>
</evidence>
<dbReference type="Proteomes" id="UP000176501">
    <property type="component" value="Unassembled WGS sequence"/>
</dbReference>
<evidence type="ECO:0000256" key="4">
    <source>
        <dbReference type="SAM" id="SignalP"/>
    </source>
</evidence>
<feature type="compositionally biased region" description="Low complexity" evidence="2">
    <location>
        <begin position="1113"/>
        <end position="1126"/>
    </location>
</feature>
<comment type="caution">
    <text evidence="6">The sequence shown here is derived from an EMBL/GenBank/DDBJ whole genome shotgun (WGS) entry which is preliminary data.</text>
</comment>
<evidence type="ECO:0000313" key="7">
    <source>
        <dbReference type="Proteomes" id="UP000176501"/>
    </source>
</evidence>
<keyword evidence="3" id="KW-0812">Transmembrane</keyword>
<dbReference type="SUPFAM" id="SSF49265">
    <property type="entry name" value="Fibronectin type III"/>
    <property type="match status" value="2"/>
</dbReference>
<dbReference type="Gene3D" id="2.60.40.380">
    <property type="entry name" value="Purple acid phosphatase-like, N-terminal"/>
    <property type="match status" value="1"/>
</dbReference>
<name>A0A1F7WAT0_9BACT</name>
<accession>A0A1F7WAT0</accession>
<organism evidence="6 7">
    <name type="scientific">Candidatus Uhrbacteria bacterium RIFOXYB2_FULL_57_15</name>
    <dbReference type="NCBI Taxonomy" id="1802422"/>
    <lineage>
        <taxon>Bacteria</taxon>
        <taxon>Candidatus Uhriibacteriota</taxon>
    </lineage>
</organism>
<feature type="compositionally biased region" description="Pro residues" evidence="2">
    <location>
        <begin position="1127"/>
        <end position="1137"/>
    </location>
</feature>
<feature type="chain" id="PRO_5009533366" description="Fibronectin type-III domain-containing protein" evidence="4">
    <location>
        <begin position="29"/>
        <end position="1137"/>
    </location>
</feature>
<dbReference type="SMART" id="SM00060">
    <property type="entry name" value="FN3"/>
    <property type="match status" value="3"/>
</dbReference>
<keyword evidence="1" id="KW-0677">Repeat</keyword>
<feature type="region of interest" description="Disordered" evidence="2">
    <location>
        <begin position="376"/>
        <end position="398"/>
    </location>
</feature>
<evidence type="ECO:0000313" key="6">
    <source>
        <dbReference type="EMBL" id="OGL99488.1"/>
    </source>
</evidence>
<feature type="domain" description="Fibronectin type-III" evidence="5">
    <location>
        <begin position="306"/>
        <end position="398"/>
    </location>
</feature>
<feature type="region of interest" description="Disordered" evidence="2">
    <location>
        <begin position="1099"/>
        <end position="1137"/>
    </location>
</feature>
<dbReference type="InterPro" id="IPR013783">
    <property type="entry name" value="Ig-like_fold"/>
</dbReference>
<dbReference type="EMBL" id="MGFE01000003">
    <property type="protein sequence ID" value="OGL99488.1"/>
    <property type="molecule type" value="Genomic_DNA"/>
</dbReference>
<feature type="compositionally biased region" description="Acidic residues" evidence="2">
    <location>
        <begin position="518"/>
        <end position="543"/>
    </location>
</feature>
<feature type="transmembrane region" description="Helical" evidence="3">
    <location>
        <begin position="975"/>
        <end position="992"/>
    </location>
</feature>
<feature type="compositionally biased region" description="Low complexity" evidence="2">
    <location>
        <begin position="504"/>
        <end position="517"/>
    </location>
</feature>
<dbReference type="CDD" id="cd00063">
    <property type="entry name" value="FN3"/>
    <property type="match status" value="2"/>
</dbReference>
<keyword evidence="4" id="KW-0732">Signal</keyword>
<feature type="signal peptide" evidence="4">
    <location>
        <begin position="1"/>
        <end position="28"/>
    </location>
</feature>
<dbReference type="Gene3D" id="2.60.40.1120">
    <property type="entry name" value="Carboxypeptidase-like, regulatory domain"/>
    <property type="match status" value="1"/>
</dbReference>
<evidence type="ECO:0000256" key="1">
    <source>
        <dbReference type="ARBA" id="ARBA00022737"/>
    </source>
</evidence>
<dbReference type="InterPro" id="IPR050964">
    <property type="entry name" value="Striated_Muscle_Regulatory"/>
</dbReference>
<feature type="transmembrane region" description="Helical" evidence="3">
    <location>
        <begin position="806"/>
        <end position="839"/>
    </location>
</feature>
<dbReference type="SUPFAM" id="SSF49464">
    <property type="entry name" value="Carboxypeptidase regulatory domain-like"/>
    <property type="match status" value="1"/>
</dbReference>
<dbReference type="Gene3D" id="2.60.40.10">
    <property type="entry name" value="Immunoglobulins"/>
    <property type="match status" value="2"/>
</dbReference>
<dbReference type="AlphaFoldDB" id="A0A1F7WAT0"/>
<keyword evidence="3" id="KW-0472">Membrane</keyword>
<feature type="domain" description="Fibronectin type-III" evidence="5">
    <location>
        <begin position="213"/>
        <end position="302"/>
    </location>
</feature>
<dbReference type="InterPro" id="IPR036116">
    <property type="entry name" value="FN3_sf"/>
</dbReference>